<dbReference type="Proteomes" id="UP000683310">
    <property type="component" value="Chromosome"/>
</dbReference>
<name>A0ABX8CM04_9NOCA</name>
<accession>A0ABX8CM04</accession>
<protein>
    <submittedName>
        <fullName evidence="1">Uncharacterized protein</fullName>
    </submittedName>
</protein>
<gene>
    <name evidence="1" type="ORF">KHQ06_33435</name>
</gene>
<reference evidence="1 2" key="1">
    <citation type="submission" date="2021-04" db="EMBL/GenBank/DDBJ databases">
        <title>Nocardia tengchongensis.</title>
        <authorList>
            <person name="Zhuang k."/>
            <person name="Ran Y."/>
            <person name="Li W."/>
        </authorList>
    </citation>
    <scope>NUCLEOTIDE SEQUENCE [LARGE SCALE GENOMIC DNA]</scope>
    <source>
        <strain evidence="1 2">CFH S0057</strain>
    </source>
</reference>
<proteinExistence type="predicted"/>
<evidence type="ECO:0000313" key="2">
    <source>
        <dbReference type="Proteomes" id="UP000683310"/>
    </source>
</evidence>
<dbReference type="EMBL" id="CP074371">
    <property type="protein sequence ID" value="QVI20930.1"/>
    <property type="molecule type" value="Genomic_DNA"/>
</dbReference>
<sequence>MGVMVAARPRPAFRASKCRNCRVSSVDSDLLVVEIETLRDDWSATWKHAADDKFVQVNRNGTVPTAMMLSPGMWRERHKANKDLAVPEANVRELTSTDARINVAEIIKDLDAGIHTAIMFRGAQRAVFAPYEWVRIAFPALGLTPLDDLVADLAASAHNVGPHVMVVYRKSRTQRALLKEFAHAPDPVWEADRRLSSLRGPVPSWRRASLRAVVYVVDGQVARVRALDSAAAWEDLPGVFSLAPVSDLLSRSEIDERFPSLKLYPGDNRPAVAGSSREYVDLHPTSAG</sequence>
<evidence type="ECO:0000313" key="1">
    <source>
        <dbReference type="EMBL" id="QVI20930.1"/>
    </source>
</evidence>
<organism evidence="1 2">
    <name type="scientific">Nocardia tengchongensis</name>
    <dbReference type="NCBI Taxonomy" id="2055889"/>
    <lineage>
        <taxon>Bacteria</taxon>
        <taxon>Bacillati</taxon>
        <taxon>Actinomycetota</taxon>
        <taxon>Actinomycetes</taxon>
        <taxon>Mycobacteriales</taxon>
        <taxon>Nocardiaceae</taxon>
        <taxon>Nocardia</taxon>
    </lineage>
</organism>
<keyword evidence="2" id="KW-1185">Reference proteome</keyword>